<keyword evidence="4 5" id="KW-0694">RNA-binding</keyword>
<dbReference type="InterPro" id="IPR035926">
    <property type="entry name" value="NusB-like_sf"/>
</dbReference>
<evidence type="ECO:0000256" key="2">
    <source>
        <dbReference type="ARBA" id="ARBA00022679"/>
    </source>
</evidence>
<dbReference type="Gene3D" id="3.40.50.150">
    <property type="entry name" value="Vaccinia Virus protein VP39"/>
    <property type="match status" value="1"/>
</dbReference>
<keyword evidence="1 5" id="KW-0489">Methyltransferase</keyword>
<feature type="domain" description="SAM-dependent MTase RsmB/NOP-type" evidence="6">
    <location>
        <begin position="145"/>
        <end position="440"/>
    </location>
</feature>
<evidence type="ECO:0000256" key="4">
    <source>
        <dbReference type="ARBA" id="ARBA00022884"/>
    </source>
</evidence>
<comment type="similarity">
    <text evidence="5">Belongs to the class I-like SAM-binding methyltransferase superfamily. RsmB/NOP family.</text>
</comment>
<proteinExistence type="inferred from homology"/>
<dbReference type="GO" id="GO:0008168">
    <property type="term" value="F:methyltransferase activity"/>
    <property type="evidence" value="ECO:0007669"/>
    <property type="project" value="UniProtKB-KW"/>
</dbReference>
<evidence type="ECO:0000256" key="5">
    <source>
        <dbReference type="PROSITE-ProRule" id="PRU01023"/>
    </source>
</evidence>
<sequence>MPRPTSPSSRPDQVPGLAARALAMRAIDGVLARNVALEDAFEASSLEPRDLALARMIAGVAMRRYGTIGTILDGLLAKGMPRKSGPLEAILITAAAQILFLDVPDHAAVDLAIRLARQDDRAQAFSGLANAVLRKVSAQKAEHLAAVPPEADTPAWLLERWRRHYGEDTARAIAAAQRFEPPLDLTVKTDAAGWADRLGGRVLPTGSVRLAHHGPVSALEGYAEGQWWVQDAAAALPARLLGRVEGLAVADLCAAPGGKTAQLAQAGARVTAVDRSENRLIRLRENLGRLGLEAAVTAADILAWKAAPFDAVILDAPCSATGTIRRHPDVAWSKSAGDVAAVADLQRRMLGRMAELVKPGGLLVYCTCSLEAEEGEDQIARLLAGGSHFTLEPVTPADIGGLEGAITPQGYLRTLPSLLPDPDPVMSGMDGFFAARLRRAG</sequence>
<evidence type="ECO:0000256" key="3">
    <source>
        <dbReference type="ARBA" id="ARBA00022691"/>
    </source>
</evidence>
<name>A0ABU0FP57_9HYPH</name>
<dbReference type="GO" id="GO:0032259">
    <property type="term" value="P:methylation"/>
    <property type="evidence" value="ECO:0007669"/>
    <property type="project" value="UniProtKB-KW"/>
</dbReference>
<evidence type="ECO:0000313" key="8">
    <source>
        <dbReference type="Proteomes" id="UP001237448"/>
    </source>
</evidence>
<reference evidence="7 8" key="1">
    <citation type="submission" date="2023-07" db="EMBL/GenBank/DDBJ databases">
        <title>Genomic Encyclopedia of Type Strains, Phase IV (KMG-IV): sequencing the most valuable type-strain genomes for metagenomic binning, comparative biology and taxonomic classification.</title>
        <authorList>
            <person name="Goeker M."/>
        </authorList>
    </citation>
    <scope>NUCLEOTIDE SEQUENCE [LARGE SCALE GENOMIC DNA]</scope>
    <source>
        <strain evidence="7 8">DSM 5896</strain>
    </source>
</reference>
<dbReference type="SUPFAM" id="SSF48013">
    <property type="entry name" value="NusB-like"/>
    <property type="match status" value="1"/>
</dbReference>
<dbReference type="InterPro" id="IPR006027">
    <property type="entry name" value="NusB_RsmB_TIM44"/>
</dbReference>
<dbReference type="SUPFAM" id="SSF53335">
    <property type="entry name" value="S-adenosyl-L-methionine-dependent methyltransferases"/>
    <property type="match status" value="1"/>
</dbReference>
<dbReference type="Gene3D" id="1.10.940.10">
    <property type="entry name" value="NusB-like"/>
    <property type="match status" value="1"/>
</dbReference>
<dbReference type="PANTHER" id="PTHR22807:SF61">
    <property type="entry name" value="NOL1_NOP2_SUN FAMILY PROTEIN _ ANTITERMINATION NUSB DOMAIN-CONTAINING PROTEIN"/>
    <property type="match status" value="1"/>
</dbReference>
<comment type="caution">
    <text evidence="5">Lacks conserved residue(s) required for the propagation of feature annotation.</text>
</comment>
<dbReference type="Pfam" id="PF01189">
    <property type="entry name" value="Methyltr_RsmB-F"/>
    <property type="match status" value="1"/>
</dbReference>
<dbReference type="EC" id="2.1.1.176" evidence="7"/>
<evidence type="ECO:0000256" key="1">
    <source>
        <dbReference type="ARBA" id="ARBA00022603"/>
    </source>
</evidence>
<dbReference type="InterPro" id="IPR029063">
    <property type="entry name" value="SAM-dependent_MTases_sf"/>
</dbReference>
<evidence type="ECO:0000259" key="6">
    <source>
        <dbReference type="PROSITE" id="PS51686"/>
    </source>
</evidence>
<protein>
    <submittedName>
        <fullName evidence="7">16S rRNA (Cytosine967-C5)-methyltransferase</fullName>
        <ecNumber evidence="7">2.1.1.176</ecNumber>
    </submittedName>
</protein>
<dbReference type="InterPro" id="IPR001678">
    <property type="entry name" value="MeTrfase_RsmB-F_NOP2_dom"/>
</dbReference>
<dbReference type="PANTHER" id="PTHR22807">
    <property type="entry name" value="NOP2 YEAST -RELATED NOL1/NOP2/FMU SUN DOMAIN-CONTAINING"/>
    <property type="match status" value="1"/>
</dbReference>
<keyword evidence="2 5" id="KW-0808">Transferase</keyword>
<dbReference type="PROSITE" id="PS51686">
    <property type="entry name" value="SAM_MT_RSMB_NOP"/>
    <property type="match status" value="1"/>
</dbReference>
<dbReference type="RefSeq" id="WP_307436619.1">
    <property type="nucleotide sequence ID" value="NZ_JAUSVK010000001.1"/>
</dbReference>
<dbReference type="CDD" id="cd02440">
    <property type="entry name" value="AdoMet_MTases"/>
    <property type="match status" value="1"/>
</dbReference>
<dbReference type="Proteomes" id="UP001237448">
    <property type="component" value="Unassembled WGS sequence"/>
</dbReference>
<feature type="binding site" evidence="5">
    <location>
        <begin position="253"/>
        <end position="259"/>
    </location>
    <ligand>
        <name>S-adenosyl-L-methionine</name>
        <dbReference type="ChEBI" id="CHEBI:59789"/>
    </ligand>
</feature>
<keyword evidence="3 5" id="KW-0949">S-adenosyl-L-methionine</keyword>
<feature type="active site" description="Nucleophile" evidence="5">
    <location>
        <position position="368"/>
    </location>
</feature>
<evidence type="ECO:0000313" key="7">
    <source>
        <dbReference type="EMBL" id="MDQ0396398.1"/>
    </source>
</evidence>
<feature type="binding site" evidence="5">
    <location>
        <position position="315"/>
    </location>
    <ligand>
        <name>S-adenosyl-L-methionine</name>
        <dbReference type="ChEBI" id="CHEBI:59789"/>
    </ligand>
</feature>
<comment type="caution">
    <text evidence="7">The sequence shown here is derived from an EMBL/GenBank/DDBJ whole genome shotgun (WGS) entry which is preliminary data.</text>
</comment>
<organism evidence="7 8">
    <name type="scientific">Labrys monachus</name>
    <dbReference type="NCBI Taxonomy" id="217067"/>
    <lineage>
        <taxon>Bacteria</taxon>
        <taxon>Pseudomonadati</taxon>
        <taxon>Pseudomonadota</taxon>
        <taxon>Alphaproteobacteria</taxon>
        <taxon>Hyphomicrobiales</taxon>
        <taxon>Xanthobacteraceae</taxon>
        <taxon>Labrys</taxon>
    </lineage>
</organism>
<dbReference type="InterPro" id="IPR049560">
    <property type="entry name" value="MeTrfase_RsmB-F_NOP2_cat"/>
</dbReference>
<keyword evidence="8" id="KW-1185">Reference proteome</keyword>
<dbReference type="Pfam" id="PF01029">
    <property type="entry name" value="NusB"/>
    <property type="match status" value="1"/>
</dbReference>
<dbReference type="EMBL" id="JAUSVK010000001">
    <property type="protein sequence ID" value="MDQ0396398.1"/>
    <property type="molecule type" value="Genomic_DNA"/>
</dbReference>
<feature type="binding site" evidence="5">
    <location>
        <position position="274"/>
    </location>
    <ligand>
        <name>S-adenosyl-L-methionine</name>
        <dbReference type="ChEBI" id="CHEBI:59789"/>
    </ligand>
</feature>
<dbReference type="InterPro" id="IPR023267">
    <property type="entry name" value="RCMT"/>
</dbReference>
<accession>A0ABU0FP57</accession>
<gene>
    <name evidence="7" type="ORF">J3R73_006190</name>
</gene>
<dbReference type="PRINTS" id="PR02008">
    <property type="entry name" value="RCMTFAMILY"/>
</dbReference>